<accession>A0A9Y2MYY4</accession>
<dbReference type="SUPFAM" id="SSF51735">
    <property type="entry name" value="NAD(P)-binding Rossmann-fold domains"/>
    <property type="match status" value="1"/>
</dbReference>
<evidence type="ECO:0000256" key="3">
    <source>
        <dbReference type="ARBA" id="ARBA00013190"/>
    </source>
</evidence>
<dbReference type="InterPro" id="IPR013154">
    <property type="entry name" value="ADH-like_N"/>
</dbReference>
<dbReference type="EMBL" id="CP127294">
    <property type="protein sequence ID" value="WIX84011.1"/>
    <property type="molecule type" value="Genomic_DNA"/>
</dbReference>
<reference evidence="10 11" key="1">
    <citation type="submission" date="2023-06" db="EMBL/GenBank/DDBJ databases">
        <authorList>
            <person name="Oyuntsetseg B."/>
            <person name="Kim S.B."/>
        </authorList>
    </citation>
    <scope>NUCLEOTIDE SEQUENCE [LARGE SCALE GENOMIC DNA]</scope>
    <source>
        <strain evidence="10 11">2-15</strain>
    </source>
</reference>
<evidence type="ECO:0000256" key="4">
    <source>
        <dbReference type="ARBA" id="ARBA00022723"/>
    </source>
</evidence>
<dbReference type="PANTHER" id="PTHR42940">
    <property type="entry name" value="ALCOHOL DEHYDROGENASE 1-RELATED"/>
    <property type="match status" value="1"/>
</dbReference>
<dbReference type="SUPFAM" id="SSF50129">
    <property type="entry name" value="GroES-like"/>
    <property type="match status" value="1"/>
</dbReference>
<dbReference type="InterPro" id="IPR013149">
    <property type="entry name" value="ADH-like_C"/>
</dbReference>
<dbReference type="GO" id="GO:0046872">
    <property type="term" value="F:metal ion binding"/>
    <property type="evidence" value="ECO:0007669"/>
    <property type="project" value="UniProtKB-KW"/>
</dbReference>
<evidence type="ECO:0000256" key="8">
    <source>
        <dbReference type="ARBA" id="ARBA00049243"/>
    </source>
</evidence>
<dbReference type="InterPro" id="IPR036291">
    <property type="entry name" value="NAD(P)-bd_dom_sf"/>
</dbReference>
<evidence type="ECO:0000256" key="2">
    <source>
        <dbReference type="ARBA" id="ARBA00008072"/>
    </source>
</evidence>
<dbReference type="AlphaFoldDB" id="A0A9Y2MYY4"/>
<dbReference type="Pfam" id="PF00107">
    <property type="entry name" value="ADH_zinc_N"/>
    <property type="match status" value="1"/>
</dbReference>
<evidence type="ECO:0000313" key="10">
    <source>
        <dbReference type="EMBL" id="WIX84011.1"/>
    </source>
</evidence>
<keyword evidence="5" id="KW-0862">Zinc</keyword>
<comment type="catalytic activity">
    <reaction evidence="7">
        <text>a secondary alcohol + NAD(+) = a ketone + NADH + H(+)</text>
        <dbReference type="Rhea" id="RHEA:10740"/>
        <dbReference type="ChEBI" id="CHEBI:15378"/>
        <dbReference type="ChEBI" id="CHEBI:17087"/>
        <dbReference type="ChEBI" id="CHEBI:35681"/>
        <dbReference type="ChEBI" id="CHEBI:57540"/>
        <dbReference type="ChEBI" id="CHEBI:57945"/>
        <dbReference type="EC" id="1.1.1.1"/>
    </reaction>
</comment>
<evidence type="ECO:0000313" key="11">
    <source>
        <dbReference type="Proteomes" id="UP001236014"/>
    </source>
</evidence>
<keyword evidence="6" id="KW-0560">Oxidoreductase</keyword>
<evidence type="ECO:0000259" key="9">
    <source>
        <dbReference type="SMART" id="SM00829"/>
    </source>
</evidence>
<gene>
    <name evidence="10" type="ORF">QRX50_24880</name>
</gene>
<keyword evidence="4" id="KW-0479">Metal-binding</keyword>
<dbReference type="Pfam" id="PF08240">
    <property type="entry name" value="ADH_N"/>
    <property type="match status" value="1"/>
</dbReference>
<evidence type="ECO:0000256" key="7">
    <source>
        <dbReference type="ARBA" id="ARBA00049164"/>
    </source>
</evidence>
<protein>
    <recommendedName>
        <fullName evidence="3">alcohol dehydrogenase</fullName>
        <ecNumber evidence="3">1.1.1.1</ecNumber>
    </recommendedName>
</protein>
<feature type="domain" description="Enoyl reductase (ER)" evidence="9">
    <location>
        <begin position="7"/>
        <end position="337"/>
    </location>
</feature>
<dbReference type="Proteomes" id="UP001236014">
    <property type="component" value="Chromosome"/>
</dbReference>
<comment type="cofactor">
    <cofactor evidence="1">
        <name>Zn(2+)</name>
        <dbReference type="ChEBI" id="CHEBI:29105"/>
    </cofactor>
</comment>
<dbReference type="InterPro" id="IPR011032">
    <property type="entry name" value="GroES-like_sf"/>
</dbReference>
<dbReference type="SMART" id="SM00829">
    <property type="entry name" value="PKS_ER"/>
    <property type="match status" value="1"/>
</dbReference>
<evidence type="ECO:0000256" key="6">
    <source>
        <dbReference type="ARBA" id="ARBA00023002"/>
    </source>
</evidence>
<dbReference type="Gene3D" id="3.90.180.10">
    <property type="entry name" value="Medium-chain alcohol dehydrogenases, catalytic domain"/>
    <property type="match status" value="1"/>
</dbReference>
<sequence>MRAAVLTAPDRFEVQNRPVPEPAADQLLVRVAACGVCGHDVLARKGLLAARPGQVLGHEIAGRVEAVGPAGDTSWLGRRVALVQRFPCGTCAECAAGHTNTCRGGPGFYGEDLPGGYAEYVLAGPLNAVALPDTIDDEVGAILSCALGTGLHALRRTRAAAGEVVLVTGASGGVGIHTVRIAAALGATVIAVTSSDSKKQTLLGSGAQAVVTVAEGAPAVRAAAANLGRPRGADVAIETTGTPTFGLSLKALAPRGRLAVVGNTDPGAVEVHLGLMILKELEIVGSAHANRRELLDVVDLVAGGKVTPVSPRVWPLDDVAAAHAAVDSGALVGRAVIRP</sequence>
<organism evidence="10 11">
    <name type="scientific">Amycolatopsis carbonis</name>
    <dbReference type="NCBI Taxonomy" id="715471"/>
    <lineage>
        <taxon>Bacteria</taxon>
        <taxon>Bacillati</taxon>
        <taxon>Actinomycetota</taxon>
        <taxon>Actinomycetes</taxon>
        <taxon>Pseudonocardiales</taxon>
        <taxon>Pseudonocardiaceae</taxon>
        <taxon>Amycolatopsis</taxon>
    </lineage>
</organism>
<keyword evidence="11" id="KW-1185">Reference proteome</keyword>
<dbReference type="KEGG" id="acab:QRX50_24880"/>
<evidence type="ECO:0000256" key="5">
    <source>
        <dbReference type="ARBA" id="ARBA00022833"/>
    </source>
</evidence>
<proteinExistence type="inferred from homology"/>
<dbReference type="GO" id="GO:0004022">
    <property type="term" value="F:alcohol dehydrogenase (NAD+) activity"/>
    <property type="evidence" value="ECO:0007669"/>
    <property type="project" value="UniProtKB-EC"/>
</dbReference>
<evidence type="ECO:0000256" key="1">
    <source>
        <dbReference type="ARBA" id="ARBA00001947"/>
    </source>
</evidence>
<dbReference type="GO" id="GO:0005737">
    <property type="term" value="C:cytoplasm"/>
    <property type="evidence" value="ECO:0007669"/>
    <property type="project" value="TreeGrafter"/>
</dbReference>
<comment type="catalytic activity">
    <reaction evidence="8">
        <text>a primary alcohol + NAD(+) = an aldehyde + NADH + H(+)</text>
        <dbReference type="Rhea" id="RHEA:10736"/>
        <dbReference type="ChEBI" id="CHEBI:15378"/>
        <dbReference type="ChEBI" id="CHEBI:15734"/>
        <dbReference type="ChEBI" id="CHEBI:17478"/>
        <dbReference type="ChEBI" id="CHEBI:57540"/>
        <dbReference type="ChEBI" id="CHEBI:57945"/>
        <dbReference type="EC" id="1.1.1.1"/>
    </reaction>
</comment>
<name>A0A9Y2MYY4_9PSEU</name>
<comment type="similarity">
    <text evidence="2">Belongs to the zinc-containing alcohol dehydrogenase family.</text>
</comment>
<dbReference type="InterPro" id="IPR020843">
    <property type="entry name" value="ER"/>
</dbReference>
<dbReference type="EC" id="1.1.1.1" evidence="3"/>
<dbReference type="PANTHER" id="PTHR42940:SF8">
    <property type="entry name" value="VACUOLAR PROTEIN SORTING-ASSOCIATED PROTEIN 11"/>
    <property type="match status" value="1"/>
</dbReference>
<dbReference type="RefSeq" id="WP_285974547.1">
    <property type="nucleotide sequence ID" value="NZ_CP127294.1"/>
</dbReference>